<evidence type="ECO:0000256" key="6">
    <source>
        <dbReference type="ARBA" id="ARBA00022723"/>
    </source>
</evidence>
<dbReference type="PIRSF" id="PIRSF006404">
    <property type="entry name" value="UCP006404_Pept_M50_CBS"/>
    <property type="match status" value="1"/>
</dbReference>
<evidence type="ECO:0000256" key="2">
    <source>
        <dbReference type="ARBA" id="ARBA00007931"/>
    </source>
</evidence>
<evidence type="ECO:0000256" key="17">
    <source>
        <dbReference type="PROSITE-ProRule" id="PRU00703"/>
    </source>
</evidence>
<dbReference type="SUPFAM" id="SSF54631">
    <property type="entry name" value="CBS-domain pair"/>
    <property type="match status" value="1"/>
</dbReference>
<evidence type="ECO:0000256" key="10">
    <source>
        <dbReference type="ARBA" id="ARBA00022989"/>
    </source>
</evidence>
<evidence type="ECO:0000256" key="11">
    <source>
        <dbReference type="ARBA" id="ARBA00023049"/>
    </source>
</evidence>
<keyword evidence="5 14" id="KW-0812">Transmembrane</keyword>
<sequence length="413" mass="43126">MKPTFSLGRIAGISIGVHWSVLAMMVLVTEIVAVGILPARAPGLGAVTYWLTGVVASVTFLASLLGHELAHAVVARRFRMRADRITLWLLGGFTELGSHPPTPRAAFLVAAAGPGASLAIAAGFGLLAFGAGFTPLPAVVAAVLAWLALVNGVLGVFNLLPGAPLDGGRLLQALLWKRTGDQSGAAVTAAKAGRVVGVVLIVLGVVEVVSQRLVGGIWLALIGWFLIVSASTEASSVSLRDRLAGVRLRDVMSPAPPSAPEWWTAETFLDRMARADRHRAFPVVDMDGRPIRVVTLADLVRLAPGMRAHTRLAELGRPVRQDSVADPADLLTELPASAWPSSSDRSLLFVADANRLVGMLTAKDVSRAIELANLGHLPSGSDSPGPPVEEPEREGPGSAPPVPGRSPDHGHNA</sequence>
<comment type="similarity">
    <text evidence="2 14">Belongs to the peptidase M50B family.</text>
</comment>
<evidence type="ECO:0000256" key="1">
    <source>
        <dbReference type="ARBA" id="ARBA00004651"/>
    </source>
</evidence>
<evidence type="ECO:0000256" key="7">
    <source>
        <dbReference type="ARBA" id="ARBA00022737"/>
    </source>
</evidence>
<feature type="binding site" evidence="16">
    <location>
        <position position="71"/>
    </location>
    <ligand>
        <name>Zn(2+)</name>
        <dbReference type="ChEBI" id="CHEBI:29105"/>
        <note>catalytic</note>
    </ligand>
</feature>
<evidence type="ECO:0000256" key="13">
    <source>
        <dbReference type="ARBA" id="ARBA00023136"/>
    </source>
</evidence>
<evidence type="ECO:0000256" key="9">
    <source>
        <dbReference type="ARBA" id="ARBA00022833"/>
    </source>
</evidence>
<keyword evidence="13 14" id="KW-0472">Membrane</keyword>
<feature type="binding site" evidence="16">
    <location>
        <position position="166"/>
    </location>
    <ligand>
        <name>Zn(2+)</name>
        <dbReference type="ChEBI" id="CHEBI:29105"/>
        <note>catalytic</note>
    </ligand>
</feature>
<gene>
    <name evidence="20" type="ORF">HEB94_008285</name>
</gene>
<dbReference type="GO" id="GO:0006508">
    <property type="term" value="P:proteolysis"/>
    <property type="evidence" value="ECO:0007669"/>
    <property type="project" value="UniProtKB-KW"/>
</dbReference>
<dbReference type="EMBL" id="JADBEM010000001">
    <property type="protein sequence ID" value="MBE1611437.1"/>
    <property type="molecule type" value="Genomic_DNA"/>
</dbReference>
<evidence type="ECO:0000256" key="3">
    <source>
        <dbReference type="ARBA" id="ARBA00022475"/>
    </source>
</evidence>
<dbReference type="PROSITE" id="PS51371">
    <property type="entry name" value="CBS"/>
    <property type="match status" value="1"/>
</dbReference>
<feature type="binding site" evidence="16">
    <location>
        <position position="67"/>
    </location>
    <ligand>
        <name>Zn(2+)</name>
        <dbReference type="ChEBI" id="CHEBI:29105"/>
        <note>catalytic</note>
    </ligand>
</feature>
<dbReference type="PANTHER" id="PTHR39188">
    <property type="entry name" value="MEMBRANE-ASSOCIATED ZINC METALLOPROTEASE M50B"/>
    <property type="match status" value="1"/>
</dbReference>
<dbReference type="GO" id="GO:0005886">
    <property type="term" value="C:plasma membrane"/>
    <property type="evidence" value="ECO:0007669"/>
    <property type="project" value="UniProtKB-SubCell"/>
</dbReference>
<evidence type="ECO:0000256" key="8">
    <source>
        <dbReference type="ARBA" id="ARBA00022801"/>
    </source>
</evidence>
<dbReference type="Gene3D" id="3.10.580.10">
    <property type="entry name" value="CBS-domain"/>
    <property type="match status" value="1"/>
</dbReference>
<evidence type="ECO:0000256" key="18">
    <source>
        <dbReference type="SAM" id="MobiDB-lite"/>
    </source>
</evidence>
<keyword evidence="3 14" id="KW-1003">Cell membrane</keyword>
<evidence type="ECO:0000313" key="20">
    <source>
        <dbReference type="EMBL" id="MBE1611437.1"/>
    </source>
</evidence>
<dbReference type="PANTHER" id="PTHR39188:SF3">
    <property type="entry name" value="STAGE IV SPORULATION PROTEIN FB"/>
    <property type="match status" value="1"/>
</dbReference>
<dbReference type="InterPro" id="IPR016483">
    <property type="entry name" value="UCP006404_Pept_M50_CBS"/>
</dbReference>
<keyword evidence="7" id="KW-0677">Repeat</keyword>
<feature type="transmembrane region" description="Helical" evidence="14">
    <location>
        <begin position="12"/>
        <end position="37"/>
    </location>
</feature>
<feature type="transmembrane region" description="Helical" evidence="14">
    <location>
        <begin position="49"/>
        <end position="74"/>
    </location>
</feature>
<feature type="transmembrane region" description="Helical" evidence="14">
    <location>
        <begin position="184"/>
        <end position="205"/>
    </location>
</feature>
<feature type="region of interest" description="Disordered" evidence="18">
    <location>
        <begin position="375"/>
        <end position="413"/>
    </location>
</feature>
<keyword evidence="12 17" id="KW-0129">CBS domain</keyword>
<comment type="cofactor">
    <cofactor evidence="14 16">
        <name>Zn(2+)</name>
        <dbReference type="ChEBI" id="CHEBI:29105"/>
    </cofactor>
    <text evidence="14 16">Binds 1 zinc ion per subunit.</text>
</comment>
<keyword evidence="4 14" id="KW-0645">Protease</keyword>
<dbReference type="InterPro" id="IPR008915">
    <property type="entry name" value="Peptidase_M50"/>
</dbReference>
<keyword evidence="11 14" id="KW-0482">Metalloprotease</keyword>
<evidence type="ECO:0000256" key="14">
    <source>
        <dbReference type="PIRNR" id="PIRNR006404"/>
    </source>
</evidence>
<dbReference type="CDD" id="cd06164">
    <property type="entry name" value="S2P-M50_SpoIVFB_CBS"/>
    <property type="match status" value="1"/>
</dbReference>
<evidence type="ECO:0000256" key="4">
    <source>
        <dbReference type="ARBA" id="ARBA00022670"/>
    </source>
</evidence>
<evidence type="ECO:0000313" key="21">
    <source>
        <dbReference type="Proteomes" id="UP000638648"/>
    </source>
</evidence>
<protein>
    <recommendedName>
        <fullName evidence="14">Zinc metalloprotease</fullName>
    </recommendedName>
</protein>
<keyword evidence="6 14" id="KW-0479">Metal-binding</keyword>
<accession>A0A927N486</accession>
<evidence type="ECO:0000256" key="15">
    <source>
        <dbReference type="PIRSR" id="PIRSR006404-1"/>
    </source>
</evidence>
<name>A0A927N486_9ACTN</name>
<dbReference type="GO" id="GO:0008237">
    <property type="term" value="F:metallopeptidase activity"/>
    <property type="evidence" value="ECO:0007669"/>
    <property type="project" value="UniProtKB-UniRule"/>
</dbReference>
<evidence type="ECO:0000259" key="19">
    <source>
        <dbReference type="PROSITE" id="PS51371"/>
    </source>
</evidence>
<dbReference type="AlphaFoldDB" id="A0A927N486"/>
<organism evidence="20 21">
    <name type="scientific">Actinopolymorpha pittospori</name>
    <dbReference type="NCBI Taxonomy" id="648752"/>
    <lineage>
        <taxon>Bacteria</taxon>
        <taxon>Bacillati</taxon>
        <taxon>Actinomycetota</taxon>
        <taxon>Actinomycetes</taxon>
        <taxon>Propionibacteriales</taxon>
        <taxon>Actinopolymorphaceae</taxon>
        <taxon>Actinopolymorpha</taxon>
    </lineage>
</organism>
<dbReference type="Pfam" id="PF02163">
    <property type="entry name" value="Peptidase_M50"/>
    <property type="match status" value="2"/>
</dbReference>
<dbReference type="Pfam" id="PF00571">
    <property type="entry name" value="CBS"/>
    <property type="match status" value="1"/>
</dbReference>
<dbReference type="GO" id="GO:0046872">
    <property type="term" value="F:metal ion binding"/>
    <property type="evidence" value="ECO:0007669"/>
    <property type="project" value="UniProtKB-UniRule"/>
</dbReference>
<dbReference type="InterPro" id="IPR000644">
    <property type="entry name" value="CBS_dom"/>
</dbReference>
<reference evidence="20" key="1">
    <citation type="submission" date="2020-10" db="EMBL/GenBank/DDBJ databases">
        <title>Sequencing the genomes of 1000 actinobacteria strains.</title>
        <authorList>
            <person name="Klenk H.-P."/>
        </authorList>
    </citation>
    <scope>NUCLEOTIDE SEQUENCE</scope>
    <source>
        <strain evidence="20">DSM 45354</strain>
    </source>
</reference>
<dbReference type="RefSeq" id="WP_192754652.1">
    <property type="nucleotide sequence ID" value="NZ_BAABJL010000042.1"/>
</dbReference>
<comment type="caution">
    <text evidence="20">The sequence shown here is derived from an EMBL/GenBank/DDBJ whole genome shotgun (WGS) entry which is preliminary data.</text>
</comment>
<feature type="domain" description="CBS" evidence="19">
    <location>
        <begin position="252"/>
        <end position="311"/>
    </location>
</feature>
<feature type="transmembrane region" description="Helical" evidence="14">
    <location>
        <begin position="105"/>
        <end position="133"/>
    </location>
</feature>
<proteinExistence type="inferred from homology"/>
<comment type="subcellular location">
    <subcellularLocation>
        <location evidence="1 14">Cell membrane</location>
        <topology evidence="1 14">Multi-pass membrane protein</topology>
    </subcellularLocation>
</comment>
<keyword evidence="9 14" id="KW-0862">Zinc</keyword>
<evidence type="ECO:0000256" key="16">
    <source>
        <dbReference type="PIRSR" id="PIRSR006404-2"/>
    </source>
</evidence>
<dbReference type="InterPro" id="IPR046342">
    <property type="entry name" value="CBS_dom_sf"/>
</dbReference>
<feature type="active site" evidence="15">
    <location>
        <position position="68"/>
    </location>
</feature>
<feature type="transmembrane region" description="Helical" evidence="14">
    <location>
        <begin position="139"/>
        <end position="163"/>
    </location>
</feature>
<keyword evidence="21" id="KW-1185">Reference proteome</keyword>
<dbReference type="Proteomes" id="UP000638648">
    <property type="component" value="Unassembled WGS sequence"/>
</dbReference>
<keyword evidence="10 14" id="KW-1133">Transmembrane helix</keyword>
<feature type="transmembrane region" description="Helical" evidence="14">
    <location>
        <begin position="217"/>
        <end position="239"/>
    </location>
</feature>
<keyword evidence="8 14" id="KW-0378">Hydrolase</keyword>
<evidence type="ECO:0000256" key="12">
    <source>
        <dbReference type="ARBA" id="ARBA00023122"/>
    </source>
</evidence>
<evidence type="ECO:0000256" key="5">
    <source>
        <dbReference type="ARBA" id="ARBA00022692"/>
    </source>
</evidence>